<keyword evidence="3 8" id="KW-0479">Metal-binding</keyword>
<evidence type="ECO:0000256" key="3">
    <source>
        <dbReference type="ARBA" id="ARBA00022723"/>
    </source>
</evidence>
<reference evidence="12 13" key="1">
    <citation type="submission" date="2020-07" db="EMBL/GenBank/DDBJ databases">
        <authorList>
            <person name="Feng X."/>
        </authorList>
    </citation>
    <scope>NUCLEOTIDE SEQUENCE [LARGE SCALE GENOMIC DNA]</scope>
    <source>
        <strain evidence="12 13">JCM14086</strain>
    </source>
</reference>
<keyword evidence="13" id="KW-1185">Reference proteome</keyword>
<dbReference type="EMBL" id="JACHVA010000028">
    <property type="protein sequence ID" value="MBC2600614.1"/>
    <property type="molecule type" value="Genomic_DNA"/>
</dbReference>
<evidence type="ECO:0000256" key="9">
    <source>
        <dbReference type="SAM" id="MobiDB-lite"/>
    </source>
</evidence>
<dbReference type="Pfam" id="PF01018">
    <property type="entry name" value="GTP1_OBG"/>
    <property type="match status" value="1"/>
</dbReference>
<dbReference type="InterPro" id="IPR027417">
    <property type="entry name" value="P-loop_NTPase"/>
</dbReference>
<dbReference type="PRINTS" id="PR00326">
    <property type="entry name" value="GTP1OBG"/>
</dbReference>
<dbReference type="AlphaFoldDB" id="A0A7X1AVE6"/>
<feature type="binding site" evidence="8">
    <location>
        <begin position="310"/>
        <end position="312"/>
    </location>
    <ligand>
        <name>GTP</name>
        <dbReference type="ChEBI" id="CHEBI:37565"/>
    </ligand>
</feature>
<dbReference type="GO" id="GO:0005737">
    <property type="term" value="C:cytoplasm"/>
    <property type="evidence" value="ECO:0007669"/>
    <property type="project" value="UniProtKB-SubCell"/>
</dbReference>
<name>A0A7X1AVE6_9BACT</name>
<dbReference type="GO" id="GO:0042254">
    <property type="term" value="P:ribosome biogenesis"/>
    <property type="evidence" value="ECO:0007669"/>
    <property type="project" value="UniProtKB-UniRule"/>
</dbReference>
<evidence type="ECO:0000256" key="5">
    <source>
        <dbReference type="ARBA" id="ARBA00022801"/>
    </source>
</evidence>
<feature type="binding site" evidence="8">
    <location>
        <begin position="284"/>
        <end position="287"/>
    </location>
    <ligand>
        <name>GTP</name>
        <dbReference type="ChEBI" id="CHEBI:37565"/>
    </ligand>
</feature>
<comment type="function">
    <text evidence="8">An essential GTPase which binds GTP, GDP and possibly (p)ppGpp with moderate affinity, with high nucleotide exchange rates and a fairly low GTP hydrolysis rate. Plays a role in control of the cell cycle, stress response, ribosome biogenesis and in those bacteria that undergo differentiation, in morphogenesis control.</text>
</comment>
<dbReference type="Pfam" id="PF01926">
    <property type="entry name" value="MMR_HSR1"/>
    <property type="match status" value="1"/>
</dbReference>
<evidence type="ECO:0000259" key="11">
    <source>
        <dbReference type="PROSITE" id="PS51883"/>
    </source>
</evidence>
<dbReference type="NCBIfam" id="TIGR02729">
    <property type="entry name" value="Obg_CgtA"/>
    <property type="match status" value="1"/>
</dbReference>
<dbReference type="InterPro" id="IPR006169">
    <property type="entry name" value="GTP1_OBG_dom"/>
</dbReference>
<gene>
    <name evidence="12" type="primary">obgE</name>
    <name evidence="8" type="synonym">obg</name>
    <name evidence="12" type="ORF">H5P30_02340</name>
</gene>
<dbReference type="InterPro" id="IPR031167">
    <property type="entry name" value="G_OBG"/>
</dbReference>
<evidence type="ECO:0000256" key="7">
    <source>
        <dbReference type="ARBA" id="ARBA00023134"/>
    </source>
</evidence>
<comment type="subunit">
    <text evidence="8">Monomer.</text>
</comment>
<comment type="similarity">
    <text evidence="1 8">Belongs to the TRAFAC class OBG-HflX-like GTPase superfamily. OBG GTPase family.</text>
</comment>
<feature type="domain" description="Obg" evidence="11">
    <location>
        <begin position="1"/>
        <end position="157"/>
    </location>
</feature>
<feature type="domain" description="OBG-type G" evidence="10">
    <location>
        <begin position="158"/>
        <end position="329"/>
    </location>
</feature>
<dbReference type="Proteomes" id="UP000525652">
    <property type="component" value="Unassembled WGS sequence"/>
</dbReference>
<dbReference type="GO" id="GO:0000287">
    <property type="term" value="F:magnesium ion binding"/>
    <property type="evidence" value="ECO:0007669"/>
    <property type="project" value="InterPro"/>
</dbReference>
<dbReference type="PIRSF" id="PIRSF002401">
    <property type="entry name" value="GTP_bd_Obg/CgtA"/>
    <property type="match status" value="1"/>
</dbReference>
<dbReference type="InterPro" id="IPR006073">
    <property type="entry name" value="GTP-bd"/>
</dbReference>
<dbReference type="Gene3D" id="2.70.210.12">
    <property type="entry name" value="GTP1/OBG domain"/>
    <property type="match status" value="1"/>
</dbReference>
<keyword evidence="4 8" id="KW-0547">Nucleotide-binding</keyword>
<dbReference type="GO" id="GO:0005525">
    <property type="term" value="F:GTP binding"/>
    <property type="evidence" value="ECO:0007669"/>
    <property type="project" value="UniProtKB-UniRule"/>
</dbReference>
<dbReference type="HAMAP" id="MF_01454">
    <property type="entry name" value="GTPase_Obg"/>
    <property type="match status" value="1"/>
</dbReference>
<dbReference type="FunFam" id="2.70.210.12:FF:000001">
    <property type="entry name" value="GTPase Obg"/>
    <property type="match status" value="1"/>
</dbReference>
<evidence type="ECO:0000256" key="4">
    <source>
        <dbReference type="ARBA" id="ARBA00022741"/>
    </source>
</evidence>
<dbReference type="PANTHER" id="PTHR11702:SF31">
    <property type="entry name" value="MITOCHONDRIAL RIBOSOME-ASSOCIATED GTPASE 2"/>
    <property type="match status" value="1"/>
</dbReference>
<dbReference type="InterPro" id="IPR005225">
    <property type="entry name" value="Small_GTP-bd"/>
</dbReference>
<dbReference type="NCBIfam" id="TIGR00231">
    <property type="entry name" value="small_GTP"/>
    <property type="match status" value="1"/>
</dbReference>
<dbReference type="SUPFAM" id="SSF52540">
    <property type="entry name" value="P-loop containing nucleoside triphosphate hydrolases"/>
    <property type="match status" value="1"/>
</dbReference>
<comment type="caution">
    <text evidence="8">Lacks conserved residue(s) required for the propagation of feature annotation.</text>
</comment>
<dbReference type="NCBIfam" id="NF008955">
    <property type="entry name" value="PRK12297.1"/>
    <property type="match status" value="1"/>
</dbReference>
<accession>A0A7X1AVE6</accession>
<dbReference type="InterPro" id="IPR045086">
    <property type="entry name" value="OBG_GTPase"/>
</dbReference>
<dbReference type="SUPFAM" id="SSF82051">
    <property type="entry name" value="Obg GTP-binding protein N-terminal domain"/>
    <property type="match status" value="1"/>
</dbReference>
<keyword evidence="2 8" id="KW-0963">Cytoplasm</keyword>
<dbReference type="InterPro" id="IPR036726">
    <property type="entry name" value="GTP1_OBG_dom_sf"/>
</dbReference>
<evidence type="ECO:0000256" key="8">
    <source>
        <dbReference type="HAMAP-Rule" id="MF_01454"/>
    </source>
</evidence>
<feature type="binding site" evidence="8">
    <location>
        <position position="171"/>
    </location>
    <ligand>
        <name>Mg(2+)</name>
        <dbReference type="ChEBI" id="CHEBI:18420"/>
    </ligand>
</feature>
<sequence length="331" mass="36194">MFYDQTRVILRAGNGGHGCASFHRAKYIPKGGPNGGDGGKGGDLYLQADRNVSDLRAFRFQPHWKAQNGESGKGSQKDGKNGDDETLMVPIGTTVKNENGRVVCELLEHDQRYRLLKGGQGGLGNLHFKSSTNQAPREFTEGKPGQFGEFTFSLKTIADVGLIGFPNAGKSTLLARLTNATPKSAPYPFTTVDPFVGMTSENENHDYRKLAIADIPGLIEGAAENRGLGHRFLRHVERCRVLLIVIDGAATDGRDPVEDYKVLLKEMELYDEKLVKKQMFVAANKTDLPGFDENLKRLKDGIDCPVFPICAELGEGLDPLIEALFTAKLEG</sequence>
<dbReference type="PROSITE" id="PS51710">
    <property type="entry name" value="G_OBG"/>
    <property type="match status" value="1"/>
</dbReference>
<evidence type="ECO:0000256" key="1">
    <source>
        <dbReference type="ARBA" id="ARBA00007699"/>
    </source>
</evidence>
<organism evidence="12 13">
    <name type="scientific">Puniceicoccus vermicola</name>
    <dbReference type="NCBI Taxonomy" id="388746"/>
    <lineage>
        <taxon>Bacteria</taxon>
        <taxon>Pseudomonadati</taxon>
        <taxon>Verrucomicrobiota</taxon>
        <taxon>Opitutia</taxon>
        <taxon>Puniceicoccales</taxon>
        <taxon>Puniceicoccaceae</taxon>
        <taxon>Puniceicoccus</taxon>
    </lineage>
</organism>
<feature type="binding site" evidence="8">
    <location>
        <begin position="214"/>
        <end position="217"/>
    </location>
    <ligand>
        <name>GTP</name>
        <dbReference type="ChEBI" id="CHEBI:37565"/>
    </ligand>
</feature>
<feature type="binding site" evidence="8">
    <location>
        <begin position="164"/>
        <end position="171"/>
    </location>
    <ligand>
        <name>GTP</name>
        <dbReference type="ChEBI" id="CHEBI:37565"/>
    </ligand>
</feature>
<dbReference type="RefSeq" id="WP_185691356.1">
    <property type="nucleotide sequence ID" value="NZ_JACHVA010000028.1"/>
</dbReference>
<feature type="region of interest" description="Disordered" evidence="9">
    <location>
        <begin position="63"/>
        <end position="85"/>
    </location>
</feature>
<comment type="cofactor">
    <cofactor evidence="8">
        <name>Mg(2+)</name>
        <dbReference type="ChEBI" id="CHEBI:18420"/>
    </cofactor>
</comment>
<evidence type="ECO:0000256" key="6">
    <source>
        <dbReference type="ARBA" id="ARBA00022842"/>
    </source>
</evidence>
<dbReference type="CDD" id="cd01898">
    <property type="entry name" value="Obg"/>
    <property type="match status" value="1"/>
</dbReference>
<keyword evidence="6 8" id="KW-0460">Magnesium</keyword>
<dbReference type="PANTHER" id="PTHR11702">
    <property type="entry name" value="DEVELOPMENTALLY REGULATED GTP-BINDING PROTEIN-RELATED"/>
    <property type="match status" value="1"/>
</dbReference>
<evidence type="ECO:0000313" key="13">
    <source>
        <dbReference type="Proteomes" id="UP000525652"/>
    </source>
</evidence>
<proteinExistence type="inferred from homology"/>
<comment type="subcellular location">
    <subcellularLocation>
        <location evidence="8">Cytoplasm</location>
    </subcellularLocation>
</comment>
<dbReference type="GO" id="GO:0003924">
    <property type="term" value="F:GTPase activity"/>
    <property type="evidence" value="ECO:0007669"/>
    <property type="project" value="UniProtKB-UniRule"/>
</dbReference>
<keyword evidence="5 8" id="KW-0378">Hydrolase</keyword>
<comment type="caution">
    <text evidence="12">The sequence shown here is derived from an EMBL/GenBank/DDBJ whole genome shotgun (WGS) entry which is preliminary data.</text>
</comment>
<dbReference type="EC" id="3.6.5.-" evidence="8"/>
<protein>
    <recommendedName>
        <fullName evidence="8">GTPase Obg</fullName>
        <ecNumber evidence="8">3.6.5.-</ecNumber>
    </recommendedName>
    <alternativeName>
        <fullName evidence="8">GTP-binding protein Obg</fullName>
    </alternativeName>
</protein>
<dbReference type="InterPro" id="IPR014100">
    <property type="entry name" value="GTP-bd_Obg/CgtA"/>
</dbReference>
<evidence type="ECO:0000256" key="2">
    <source>
        <dbReference type="ARBA" id="ARBA00022490"/>
    </source>
</evidence>
<evidence type="ECO:0000259" key="10">
    <source>
        <dbReference type="PROSITE" id="PS51710"/>
    </source>
</evidence>
<dbReference type="PROSITE" id="PS51883">
    <property type="entry name" value="OBG"/>
    <property type="match status" value="1"/>
</dbReference>
<evidence type="ECO:0000313" key="12">
    <source>
        <dbReference type="EMBL" id="MBC2600614.1"/>
    </source>
</evidence>
<dbReference type="NCBIfam" id="NF008956">
    <property type="entry name" value="PRK12299.1"/>
    <property type="match status" value="1"/>
</dbReference>
<keyword evidence="7 8" id="KW-0342">GTP-binding</keyword>
<feature type="binding site" evidence="8">
    <location>
        <position position="191"/>
    </location>
    <ligand>
        <name>Mg(2+)</name>
        <dbReference type="ChEBI" id="CHEBI:18420"/>
    </ligand>
</feature>
<dbReference type="GO" id="GO:0043022">
    <property type="term" value="F:ribosome binding"/>
    <property type="evidence" value="ECO:0007669"/>
    <property type="project" value="UniProtKB-ARBA"/>
</dbReference>
<dbReference type="Gene3D" id="3.40.50.300">
    <property type="entry name" value="P-loop containing nucleotide triphosphate hydrolases"/>
    <property type="match status" value="1"/>
</dbReference>